<feature type="chain" id="PRO_5010385257" description="chitinase" evidence="7">
    <location>
        <begin position="25"/>
        <end position="849"/>
    </location>
</feature>
<dbReference type="RefSeq" id="WP_077402747.1">
    <property type="nucleotide sequence ID" value="NZ_CP019650.1"/>
</dbReference>
<protein>
    <recommendedName>
        <fullName evidence="2">chitinase</fullName>
        <ecNumber evidence="2">3.2.1.14</ecNumber>
    </recommendedName>
</protein>
<dbReference type="InterPro" id="IPR011583">
    <property type="entry name" value="Chitinase_II/V-like_cat"/>
</dbReference>
<dbReference type="InterPro" id="IPR001223">
    <property type="entry name" value="Glyco_hydro18_cat"/>
</dbReference>
<dbReference type="PROSITE" id="PS51910">
    <property type="entry name" value="GH18_2"/>
    <property type="match status" value="1"/>
</dbReference>
<evidence type="ECO:0000313" key="9">
    <source>
        <dbReference type="EMBL" id="AQQ67434.1"/>
    </source>
</evidence>
<dbReference type="SMART" id="SM00636">
    <property type="entry name" value="Glyco_18"/>
    <property type="match status" value="1"/>
</dbReference>
<accession>A0A1Q2M3Y0</accession>
<evidence type="ECO:0000313" key="10">
    <source>
        <dbReference type="Proteomes" id="UP000188219"/>
    </source>
</evidence>
<keyword evidence="5 6" id="KW-0326">Glycosidase</keyword>
<dbReference type="OrthoDB" id="315328at2"/>
<dbReference type="Pfam" id="PF17957">
    <property type="entry name" value="Big_7"/>
    <property type="match status" value="4"/>
</dbReference>
<evidence type="ECO:0000259" key="8">
    <source>
        <dbReference type="PROSITE" id="PS51910"/>
    </source>
</evidence>
<dbReference type="PROSITE" id="PS01095">
    <property type="entry name" value="GH18_1"/>
    <property type="match status" value="1"/>
</dbReference>
<organism evidence="9 10">
    <name type="scientific">Microbulbifer agarilyticus</name>
    <dbReference type="NCBI Taxonomy" id="260552"/>
    <lineage>
        <taxon>Bacteria</taxon>
        <taxon>Pseudomonadati</taxon>
        <taxon>Pseudomonadota</taxon>
        <taxon>Gammaproteobacteria</taxon>
        <taxon>Cellvibrionales</taxon>
        <taxon>Microbulbiferaceae</taxon>
        <taxon>Microbulbifer</taxon>
    </lineage>
</organism>
<dbReference type="Proteomes" id="UP000188219">
    <property type="component" value="Chromosome"/>
</dbReference>
<sequence length="849" mass="88332">MKTPRTLVALAMLFAASAPGLAQATDCSALAEWNSATAYNGGAQIQYNGNAYTANWWTRNHNPETHSDAYQEWRLVGACEGGNQQPQVSLSSPLDGATLSLNDSVIISADASDSDGTVSQVTFLLDGTTIGTDTSSPYSVTWTATVGAHSLSAIATDDQGRDSDTASVSVNVIDPNANSAPTVSLTNPTAQSQISAGDSVSLTADAADQDGNVTAVEFFVDDVAVGSSSQAPFAVNWQAVAGTHSFKAIATDNDGASTASNVVSLAVEAGQVGGGCTGVPAYSAGTSYATGDVVENVNHKYRCDIAGWCSSNAAWAYEPGVGQHWTDAWTDLGICAIAPELTITQPGDNSTLLAGEQISFSADATDGDGSVAQVEFFASGQSLGTDSSAPYAINWTVAGSGDVQLKAVATDDEGNNTEATVLVSVSTDPVVATLTAPTSGSQITLGNAISLEAEASALQGSISQVAFLVDGMQVAVDTSAPYSASYTPGALGDYSVTAVATDNAGNEASSTAASVRVINAPVGKKHKLIGYWHNFVNPAGCPIRLREISSAWDIIDIAFADNDRNSDGTVHFNLFQQDIHSSCPPMDPDLFKQDVAELQAQGKIIVLSLGGAEGTITLNTDSDEANFIASLTAIIDEWGFDGLDIDLESGSNLVHGSQIQARLPRALRQIEQNMGGDMYLTMAPEHPYVHGGMVAYSGIWGAYIPLIDELRDTLDLLHVQLYNNGGLMNPYESGAAAEGSVNMMVAHARMLIEGFELADGSQFAPLRDDQVAIGLPSGPSSANSGQAPTQNILDALDCLTILQNCGSIVPAYAYPDFGGVMTWSINWDQHDGYNFSGPVGDKLNSMNAQ</sequence>
<dbReference type="Gene3D" id="3.20.20.80">
    <property type="entry name" value="Glycosidases"/>
    <property type="match status" value="1"/>
</dbReference>
<dbReference type="GO" id="GO:0008061">
    <property type="term" value="F:chitin binding"/>
    <property type="evidence" value="ECO:0007669"/>
    <property type="project" value="InterPro"/>
</dbReference>
<keyword evidence="4" id="KW-0119">Carbohydrate metabolism</keyword>
<evidence type="ECO:0000256" key="4">
    <source>
        <dbReference type="ARBA" id="ARBA00023277"/>
    </source>
</evidence>
<evidence type="ECO:0000256" key="2">
    <source>
        <dbReference type="ARBA" id="ARBA00012729"/>
    </source>
</evidence>
<dbReference type="STRING" id="260552.Mag101_07130"/>
<dbReference type="InterPro" id="IPR003610">
    <property type="entry name" value="CBM5/12"/>
</dbReference>
<feature type="domain" description="GH18" evidence="8">
    <location>
        <begin position="526"/>
        <end position="846"/>
    </location>
</feature>
<dbReference type="SUPFAM" id="SSF51055">
    <property type="entry name" value="Carbohydrate binding domain"/>
    <property type="match status" value="1"/>
</dbReference>
<dbReference type="Pfam" id="PF00704">
    <property type="entry name" value="Glyco_hydro_18"/>
    <property type="match status" value="1"/>
</dbReference>
<proteinExistence type="inferred from homology"/>
<dbReference type="GO" id="GO:0005975">
    <property type="term" value="P:carbohydrate metabolic process"/>
    <property type="evidence" value="ECO:0007669"/>
    <property type="project" value="InterPro"/>
</dbReference>
<dbReference type="InterPro" id="IPR022409">
    <property type="entry name" value="PKD/Chitinase_dom"/>
</dbReference>
<dbReference type="GO" id="GO:0030246">
    <property type="term" value="F:carbohydrate binding"/>
    <property type="evidence" value="ECO:0007669"/>
    <property type="project" value="InterPro"/>
</dbReference>
<name>A0A1Q2M3Y0_9GAMM</name>
<dbReference type="PANTHER" id="PTHR45708">
    <property type="entry name" value="ENDOCHITINASE"/>
    <property type="match status" value="1"/>
</dbReference>
<dbReference type="GO" id="GO:0005576">
    <property type="term" value="C:extracellular region"/>
    <property type="evidence" value="ECO:0007669"/>
    <property type="project" value="InterPro"/>
</dbReference>
<dbReference type="Gene3D" id="2.60.40.10">
    <property type="entry name" value="Immunoglobulins"/>
    <property type="match status" value="4"/>
</dbReference>
<dbReference type="CDD" id="cd02871">
    <property type="entry name" value="GH18_chitinase_D-like"/>
    <property type="match status" value="1"/>
</dbReference>
<dbReference type="Gene3D" id="2.10.10.20">
    <property type="entry name" value="Carbohydrate-binding module superfamily 5/12"/>
    <property type="match status" value="1"/>
</dbReference>
<dbReference type="CDD" id="cd12215">
    <property type="entry name" value="ChiC_BD"/>
    <property type="match status" value="1"/>
</dbReference>
<dbReference type="eggNOG" id="COG3469">
    <property type="taxonomic scope" value="Bacteria"/>
</dbReference>
<dbReference type="InterPro" id="IPR050542">
    <property type="entry name" value="Glycosyl_Hydrlase18_Chitinase"/>
</dbReference>
<dbReference type="InterPro" id="IPR017853">
    <property type="entry name" value="GH"/>
</dbReference>
<dbReference type="EC" id="3.2.1.14" evidence="2"/>
<keyword evidence="10" id="KW-1185">Reference proteome</keyword>
<keyword evidence="7" id="KW-0732">Signal</keyword>
<dbReference type="SUPFAM" id="SSF51445">
    <property type="entry name" value="(Trans)glycosidases"/>
    <property type="match status" value="1"/>
</dbReference>
<evidence type="ECO:0000256" key="7">
    <source>
        <dbReference type="SAM" id="SignalP"/>
    </source>
</evidence>
<dbReference type="EMBL" id="CP019650">
    <property type="protein sequence ID" value="AQQ67434.1"/>
    <property type="molecule type" value="Genomic_DNA"/>
</dbReference>
<dbReference type="InterPro" id="IPR001579">
    <property type="entry name" value="Glyco_hydro_18_chit_AS"/>
</dbReference>
<dbReference type="Pfam" id="PF02839">
    <property type="entry name" value="CBM_5_12"/>
    <property type="match status" value="1"/>
</dbReference>
<dbReference type="AlphaFoldDB" id="A0A1Q2M3Y0"/>
<keyword evidence="3 6" id="KW-0378">Hydrolase</keyword>
<feature type="signal peptide" evidence="7">
    <location>
        <begin position="1"/>
        <end position="24"/>
    </location>
</feature>
<gene>
    <name evidence="9" type="ORF">Mag101_07130</name>
</gene>
<dbReference type="eggNOG" id="COG3979">
    <property type="taxonomic scope" value="Bacteria"/>
</dbReference>
<evidence type="ECO:0000256" key="6">
    <source>
        <dbReference type="RuleBase" id="RU000489"/>
    </source>
</evidence>
<dbReference type="InterPro" id="IPR036573">
    <property type="entry name" value="CBM_sf_5/12"/>
</dbReference>
<evidence type="ECO:0000256" key="5">
    <source>
        <dbReference type="ARBA" id="ARBA00023295"/>
    </source>
</evidence>
<dbReference type="KEGG" id="maga:Mag101_07130"/>
<evidence type="ECO:0000256" key="1">
    <source>
        <dbReference type="ARBA" id="ARBA00009121"/>
    </source>
</evidence>
<dbReference type="InterPro" id="IPR013783">
    <property type="entry name" value="Ig-like_fold"/>
</dbReference>
<reference evidence="9" key="1">
    <citation type="submission" date="2017-02" db="EMBL/GenBank/DDBJ databases">
        <title>Genome of Microbulbifer agarilyticus GP101.</title>
        <authorList>
            <person name="Jung J."/>
            <person name="Bae S.S."/>
            <person name="Baek K."/>
        </authorList>
    </citation>
    <scope>NUCLEOTIDE SEQUENCE [LARGE SCALE GENOMIC DNA]</scope>
    <source>
        <strain evidence="9">GP101</strain>
    </source>
</reference>
<comment type="similarity">
    <text evidence="1">Belongs to the glycosyl hydrolase 18 family. Chitinase class II subfamily.</text>
</comment>
<dbReference type="GO" id="GO:0008843">
    <property type="term" value="F:endochitinase activity"/>
    <property type="evidence" value="ECO:0007669"/>
    <property type="project" value="UniProtKB-EC"/>
</dbReference>
<dbReference type="SMART" id="SM00089">
    <property type="entry name" value="PKD"/>
    <property type="match status" value="3"/>
</dbReference>
<evidence type="ECO:0000256" key="3">
    <source>
        <dbReference type="ARBA" id="ARBA00022801"/>
    </source>
</evidence>
<dbReference type="SMART" id="SM00495">
    <property type="entry name" value="ChtBD3"/>
    <property type="match status" value="2"/>
</dbReference>
<dbReference type="PANTHER" id="PTHR45708:SF49">
    <property type="entry name" value="ENDOCHITINASE"/>
    <property type="match status" value="1"/>
</dbReference>